<accession>K5VZ65</accession>
<sequence>QALEELSKISDKDDSQLQVAGVPVNRMQFNVIVNDIAKSLKQVQGRTGVEYKISVLESEVKLTSEDPAPSDGNYTDMYVGWYLATQKVAVRRFRDKTNADKAIKV</sequence>
<feature type="non-terminal residue" evidence="1">
    <location>
        <position position="105"/>
    </location>
</feature>
<dbReference type="HOGENOM" id="CLU_2242985_0_0_1"/>
<dbReference type="GeneID" id="18920198"/>
<dbReference type="RefSeq" id="XP_007394680.1">
    <property type="nucleotide sequence ID" value="XM_007394618.1"/>
</dbReference>
<protein>
    <submittedName>
        <fullName evidence="1">Uncharacterized protein</fullName>
    </submittedName>
</protein>
<dbReference type="InParanoid" id="K5VZ65"/>
<evidence type="ECO:0000313" key="1">
    <source>
        <dbReference type="EMBL" id="EKM56848.1"/>
    </source>
</evidence>
<evidence type="ECO:0000313" key="2">
    <source>
        <dbReference type="Proteomes" id="UP000008370"/>
    </source>
</evidence>
<dbReference type="EMBL" id="JH930471">
    <property type="protein sequence ID" value="EKM56848.1"/>
    <property type="molecule type" value="Genomic_DNA"/>
</dbReference>
<dbReference type="AlphaFoldDB" id="K5VZ65"/>
<keyword evidence="2" id="KW-1185">Reference proteome</keyword>
<dbReference type="KEGG" id="pco:PHACADRAFT_63432"/>
<reference evidence="1 2" key="1">
    <citation type="journal article" date="2012" name="BMC Genomics">
        <title>Comparative genomics of the white-rot fungi, Phanerochaete carnosa and P. chrysosporium, to elucidate the genetic basis of the distinct wood types they colonize.</title>
        <authorList>
            <person name="Suzuki H."/>
            <person name="MacDonald J."/>
            <person name="Syed K."/>
            <person name="Salamov A."/>
            <person name="Hori C."/>
            <person name="Aerts A."/>
            <person name="Henrissat B."/>
            <person name="Wiebenga A."/>
            <person name="vanKuyk P.A."/>
            <person name="Barry K."/>
            <person name="Lindquist E."/>
            <person name="LaButti K."/>
            <person name="Lapidus A."/>
            <person name="Lucas S."/>
            <person name="Coutinho P."/>
            <person name="Gong Y."/>
            <person name="Samejima M."/>
            <person name="Mahadevan R."/>
            <person name="Abou-Zaid M."/>
            <person name="de Vries R.P."/>
            <person name="Igarashi K."/>
            <person name="Yadav J.S."/>
            <person name="Grigoriev I.V."/>
            <person name="Master E.R."/>
        </authorList>
    </citation>
    <scope>NUCLEOTIDE SEQUENCE [LARGE SCALE GENOMIC DNA]</scope>
    <source>
        <strain evidence="1 2">HHB-10118-sp</strain>
    </source>
</reference>
<organism evidence="1 2">
    <name type="scientific">Phanerochaete carnosa (strain HHB-10118-sp)</name>
    <name type="common">White-rot fungus</name>
    <name type="synonym">Peniophora carnosa</name>
    <dbReference type="NCBI Taxonomy" id="650164"/>
    <lineage>
        <taxon>Eukaryota</taxon>
        <taxon>Fungi</taxon>
        <taxon>Dikarya</taxon>
        <taxon>Basidiomycota</taxon>
        <taxon>Agaricomycotina</taxon>
        <taxon>Agaricomycetes</taxon>
        <taxon>Polyporales</taxon>
        <taxon>Phanerochaetaceae</taxon>
        <taxon>Phanerochaete</taxon>
    </lineage>
</organism>
<name>K5VZ65_PHACS</name>
<dbReference type="Proteomes" id="UP000008370">
    <property type="component" value="Unassembled WGS sequence"/>
</dbReference>
<proteinExistence type="predicted"/>
<feature type="non-terminal residue" evidence="1">
    <location>
        <position position="1"/>
    </location>
</feature>
<gene>
    <name evidence="1" type="ORF">PHACADRAFT_63432</name>
</gene>